<dbReference type="InterPro" id="IPR001087">
    <property type="entry name" value="GDSL"/>
</dbReference>
<protein>
    <submittedName>
        <fullName evidence="2">Lysophospholipase A</fullName>
    </submittedName>
</protein>
<dbReference type="InterPro" id="IPR036514">
    <property type="entry name" value="SGNH_hydro_sf"/>
</dbReference>
<dbReference type="GO" id="GO:0016788">
    <property type="term" value="F:hydrolase activity, acting on ester bonds"/>
    <property type="evidence" value="ECO:0007669"/>
    <property type="project" value="InterPro"/>
</dbReference>
<name>A0A074WTN7_AURM1</name>
<dbReference type="AlphaFoldDB" id="A0A074WTN7"/>
<dbReference type="InterPro" id="IPR051058">
    <property type="entry name" value="GDSL_Est/Lipase"/>
</dbReference>
<dbReference type="Gene3D" id="3.40.50.1110">
    <property type="entry name" value="SGNH hydrolase"/>
    <property type="match status" value="1"/>
</dbReference>
<dbReference type="CDD" id="cd01846">
    <property type="entry name" value="fatty_acyltransferase_like"/>
    <property type="match status" value="1"/>
</dbReference>
<accession>A0A074WTN7</accession>
<dbReference type="STRING" id="1043003.A0A074WTN7"/>
<dbReference type="SUPFAM" id="SSF52266">
    <property type="entry name" value="SGNH hydrolase"/>
    <property type="match status" value="1"/>
</dbReference>
<dbReference type="Pfam" id="PF00657">
    <property type="entry name" value="Lipase_GDSL"/>
    <property type="match status" value="1"/>
</dbReference>
<evidence type="ECO:0000256" key="1">
    <source>
        <dbReference type="ARBA" id="ARBA00022801"/>
    </source>
</evidence>
<evidence type="ECO:0000313" key="2">
    <source>
        <dbReference type="EMBL" id="KEQ65756.1"/>
    </source>
</evidence>
<dbReference type="Proteomes" id="UP000030672">
    <property type="component" value="Unassembled WGS sequence"/>
</dbReference>
<sequence length="328" mass="36026">MIIKPLLSLVGLSAPTKNIWANTTNVIAFGDSYSYVLGTSGRQNYSFIGDYQHIGFSSQQLLNNKIVQSQTSTAEGGPNWLEHLTGCGVNAGTTSPLDCNVQLWDFAFAGADIGTQYTPRHKYFTVPLVNQTQQFLTYAQPALSNITTPQSTLASFWIGTNDIFDTATSTVPFKTLYTNMIATLFASIQTIHDAGYRNFLIMNLAPLDKTPKNVLKRHPLPNTSMVNQFNSILASYAAKFQNSNSDSNVALFDTNTFLNGVLKNPAPYGIKNTTGFCAAWDQPNVVADAEAYGCQPIEEYFWFNTAHLTSHVHEILATEVKRFLSGGS</sequence>
<dbReference type="GeneID" id="63920963"/>
<dbReference type="HOGENOM" id="CLU_015101_4_0_1"/>
<keyword evidence="3" id="KW-1185">Reference proteome</keyword>
<gene>
    <name evidence="2" type="ORF">M437DRAFT_81607</name>
</gene>
<dbReference type="PANTHER" id="PTHR45648:SF85">
    <property type="entry name" value="A, PUTATIVE (AFU_ORTHOLOGUE AFUA_2G10760)-RELATED"/>
    <property type="match status" value="1"/>
</dbReference>
<proteinExistence type="predicted"/>
<dbReference type="PANTHER" id="PTHR45648">
    <property type="entry name" value="GDSL LIPASE/ACYLHYDROLASE FAMILY PROTEIN (AFU_ORTHOLOGUE AFUA_4G14700)"/>
    <property type="match status" value="1"/>
</dbReference>
<evidence type="ECO:0000313" key="3">
    <source>
        <dbReference type="Proteomes" id="UP000030672"/>
    </source>
</evidence>
<organism evidence="2 3">
    <name type="scientific">Aureobasidium melanogenum (strain CBS 110374)</name>
    <name type="common">Aureobasidium pullulans var. melanogenum</name>
    <dbReference type="NCBI Taxonomy" id="1043003"/>
    <lineage>
        <taxon>Eukaryota</taxon>
        <taxon>Fungi</taxon>
        <taxon>Dikarya</taxon>
        <taxon>Ascomycota</taxon>
        <taxon>Pezizomycotina</taxon>
        <taxon>Dothideomycetes</taxon>
        <taxon>Dothideomycetidae</taxon>
        <taxon>Dothideales</taxon>
        <taxon>Saccotheciaceae</taxon>
        <taxon>Aureobasidium</taxon>
    </lineage>
</organism>
<dbReference type="RefSeq" id="XP_040882779.1">
    <property type="nucleotide sequence ID" value="XM_041027590.1"/>
</dbReference>
<reference evidence="2 3" key="1">
    <citation type="journal article" date="2014" name="BMC Genomics">
        <title>Genome sequencing of four Aureobasidium pullulans varieties: biotechnological potential, stress tolerance, and description of new species.</title>
        <authorList>
            <person name="Gostin Ar C."/>
            <person name="Ohm R.A."/>
            <person name="Kogej T."/>
            <person name="Sonjak S."/>
            <person name="Turk M."/>
            <person name="Zajc J."/>
            <person name="Zalar P."/>
            <person name="Grube M."/>
            <person name="Sun H."/>
            <person name="Han J."/>
            <person name="Sharma A."/>
            <person name="Chiniquy J."/>
            <person name="Ngan C.Y."/>
            <person name="Lipzen A."/>
            <person name="Barry K."/>
            <person name="Grigoriev I.V."/>
            <person name="Gunde-Cimerman N."/>
        </authorList>
    </citation>
    <scope>NUCLEOTIDE SEQUENCE [LARGE SCALE GENOMIC DNA]</scope>
    <source>
        <strain evidence="2 3">CBS 110374</strain>
    </source>
</reference>
<dbReference type="EMBL" id="KL584826">
    <property type="protein sequence ID" value="KEQ65756.1"/>
    <property type="molecule type" value="Genomic_DNA"/>
</dbReference>
<keyword evidence="1" id="KW-0378">Hydrolase</keyword>